<dbReference type="AlphaFoldDB" id="A0A162D1P4"/>
<dbReference type="OrthoDB" id="7065351at2"/>
<protein>
    <submittedName>
        <fullName evidence="1">Uncharacterized protein</fullName>
    </submittedName>
</protein>
<accession>A0A162D1P4</accession>
<gene>
    <name evidence="1" type="ORF">AZF04_11170</name>
</gene>
<dbReference type="Proteomes" id="UP000075806">
    <property type="component" value="Unassembled WGS sequence"/>
</dbReference>
<comment type="caution">
    <text evidence="1">The sequence shown here is derived from an EMBL/GenBank/DDBJ whole genome shotgun (WGS) entry which is preliminary data.</text>
</comment>
<evidence type="ECO:0000313" key="1">
    <source>
        <dbReference type="EMBL" id="KYG27741.1"/>
    </source>
</evidence>
<reference evidence="1" key="1">
    <citation type="submission" date="2016-02" db="EMBL/GenBank/DDBJ databases">
        <title>Genome sequence of Bacillus trypoxylicola KCTC 13244(T).</title>
        <authorList>
            <person name="Jeong H."/>
            <person name="Park S.-H."/>
            <person name="Choi S.-K."/>
        </authorList>
    </citation>
    <scope>NUCLEOTIDE SEQUENCE [LARGE SCALE GENOMIC DNA]</scope>
    <source>
        <strain evidence="1">KCTC 13244</strain>
    </source>
</reference>
<dbReference type="EMBL" id="LTAO01000036">
    <property type="protein sequence ID" value="KYG27741.1"/>
    <property type="molecule type" value="Genomic_DNA"/>
</dbReference>
<organism evidence="1 2">
    <name type="scientific">Alkalihalobacillus trypoxylicola</name>
    <dbReference type="NCBI Taxonomy" id="519424"/>
    <lineage>
        <taxon>Bacteria</taxon>
        <taxon>Bacillati</taxon>
        <taxon>Bacillota</taxon>
        <taxon>Bacilli</taxon>
        <taxon>Bacillales</taxon>
        <taxon>Bacillaceae</taxon>
        <taxon>Alkalihalobacillus</taxon>
    </lineage>
</organism>
<sequence>MAKYTIIDLFYGRDHVAEFYKSARNEWSNIFSDQRSKTVDGLAELLTEKEESFKANCGHGNLGAEILAWSGFIYFYDAQEGLRGENGFQARQLEEAFQKSHCSEGVKKAVEQASNVFFSKL</sequence>
<name>A0A162D1P4_9BACI</name>
<dbReference type="RefSeq" id="WP_061949870.1">
    <property type="nucleotide sequence ID" value="NZ_LTAO01000036.1"/>
</dbReference>
<keyword evidence="2" id="KW-1185">Reference proteome</keyword>
<evidence type="ECO:0000313" key="2">
    <source>
        <dbReference type="Proteomes" id="UP000075806"/>
    </source>
</evidence>
<proteinExistence type="predicted"/>